<dbReference type="SUPFAM" id="SSF50022">
    <property type="entry name" value="ISP domain"/>
    <property type="match status" value="1"/>
</dbReference>
<evidence type="ECO:0000313" key="7">
    <source>
        <dbReference type="EMBL" id="AAT99362.1"/>
    </source>
</evidence>
<dbReference type="GO" id="GO:0005506">
    <property type="term" value="F:iron ion binding"/>
    <property type="evidence" value="ECO:0007669"/>
    <property type="project" value="InterPro"/>
</dbReference>
<dbReference type="InterPro" id="IPR015881">
    <property type="entry name" value="ARHD_Rieske_2Fe_2S"/>
</dbReference>
<protein>
    <recommendedName>
        <fullName evidence="6">Rieske domain-containing protein</fullName>
    </recommendedName>
</protein>
<name>Q5YB96_9SPHN</name>
<dbReference type="SUPFAM" id="SSF55961">
    <property type="entry name" value="Bet v1-like"/>
    <property type="match status" value="1"/>
</dbReference>
<proteinExistence type="predicted"/>
<reference evidence="7" key="1">
    <citation type="journal article" date="2005" name="Arch. Microbiol.">
        <title>Two unusual chlorocatechol catabolic gene clusters in Sphingomonas sp. TFD44.</title>
        <authorList>
            <person name="Thiel M."/>
            <person name="Kaschabek S.R."/>
            <person name="Groning J."/>
            <person name="Mau M."/>
            <person name="Schlomann M."/>
        </authorList>
    </citation>
    <scope>NUCLEOTIDE SEQUENCE</scope>
    <source>
        <strain evidence="7">Tfd44</strain>
    </source>
</reference>
<dbReference type="GO" id="GO:0016491">
    <property type="term" value="F:oxidoreductase activity"/>
    <property type="evidence" value="ECO:0007669"/>
    <property type="project" value="UniProtKB-KW"/>
</dbReference>
<dbReference type="EMBL" id="AY598949">
    <property type="protein sequence ID" value="AAT99362.1"/>
    <property type="molecule type" value="Genomic_DNA"/>
</dbReference>
<dbReference type="InterPro" id="IPR036922">
    <property type="entry name" value="Rieske_2Fe-2S_sf"/>
</dbReference>
<dbReference type="Gene3D" id="2.102.10.10">
    <property type="entry name" value="Rieske [2Fe-2S] iron-sulphur domain"/>
    <property type="match status" value="1"/>
</dbReference>
<feature type="domain" description="Rieske" evidence="6">
    <location>
        <begin position="27"/>
        <end position="133"/>
    </location>
</feature>
<evidence type="ECO:0000256" key="5">
    <source>
        <dbReference type="ARBA" id="ARBA00023014"/>
    </source>
</evidence>
<sequence length="425" mass="47510">MLSHADNMKMCQTGRGTPMGEALRRFWIPVLLSEQLSEPDGPPRRLEIMGETFAAFRNTDGVVGILDEQCCHRGASLVLGRVEGCGIRCLFHGWKFAVDGTIMETPNVLDPRFKEKFRAKSYPVREEGGMIWMYMGPAELEPPFPHWPYFDVPAENRLAVAFVVDECNFVQLGEALVDSSHLTILHKDIFARDSDTVVAVAVKNAGAVAAPKIEVQETDFGLYYAATRAVPTEDGGTVDEVRLATFVAPFHYHNANGNFLGIIVPMTDTRTLHYFVWWDEEKQLGLEPTRSAILRDGNLTEELLIQMGTHPDTWFLPDKPNRMNNYRQYREAMKNGAWTGIPPLVPEDVVILSSSGAIRDRSKEILAPADIGVARLYRVFLRLADAIANGEEPSALYSNPMTIAGTHFLVPEARLGRILFQSMSR</sequence>
<evidence type="ECO:0000259" key="6">
    <source>
        <dbReference type="PROSITE" id="PS51296"/>
    </source>
</evidence>
<accession>Q5YB96</accession>
<evidence type="ECO:0000256" key="1">
    <source>
        <dbReference type="ARBA" id="ARBA00022714"/>
    </source>
</evidence>
<dbReference type="InterPro" id="IPR045623">
    <property type="entry name" value="LigXa_C"/>
</dbReference>
<dbReference type="GO" id="GO:0051537">
    <property type="term" value="F:2 iron, 2 sulfur cluster binding"/>
    <property type="evidence" value="ECO:0007669"/>
    <property type="project" value="UniProtKB-KW"/>
</dbReference>
<keyword evidence="4" id="KW-0408">Iron</keyword>
<evidence type="ECO:0000256" key="4">
    <source>
        <dbReference type="ARBA" id="ARBA00023004"/>
    </source>
</evidence>
<keyword evidence="3" id="KW-0560">Oxidoreductase</keyword>
<dbReference type="PROSITE" id="PS51296">
    <property type="entry name" value="RIESKE"/>
    <property type="match status" value="1"/>
</dbReference>
<dbReference type="PROSITE" id="PS00570">
    <property type="entry name" value="RING_HYDROXYL_ALPHA"/>
    <property type="match status" value="1"/>
</dbReference>
<dbReference type="InterPro" id="IPR017941">
    <property type="entry name" value="Rieske_2Fe-2S"/>
</dbReference>
<dbReference type="Pfam" id="PF19301">
    <property type="entry name" value="LigXa_C"/>
    <property type="match status" value="1"/>
</dbReference>
<keyword evidence="2" id="KW-0479">Metal-binding</keyword>
<evidence type="ECO:0000256" key="3">
    <source>
        <dbReference type="ARBA" id="ARBA00023002"/>
    </source>
</evidence>
<dbReference type="PANTHER" id="PTHR21266">
    <property type="entry name" value="IRON-SULFUR DOMAIN CONTAINING PROTEIN"/>
    <property type="match status" value="1"/>
</dbReference>
<organism evidence="7">
    <name type="scientific">Sphingomonas sp. TFD44</name>
    <dbReference type="NCBI Taxonomy" id="77201"/>
    <lineage>
        <taxon>Bacteria</taxon>
        <taxon>Pseudomonadati</taxon>
        <taxon>Pseudomonadota</taxon>
        <taxon>Alphaproteobacteria</taxon>
        <taxon>Sphingomonadales</taxon>
        <taxon>Sphingomonadaceae</taxon>
        <taxon>Sphingomonas</taxon>
    </lineage>
</organism>
<dbReference type="Pfam" id="PF00355">
    <property type="entry name" value="Rieske"/>
    <property type="match status" value="1"/>
</dbReference>
<keyword evidence="5" id="KW-0411">Iron-sulfur</keyword>
<dbReference type="CDD" id="cd03479">
    <property type="entry name" value="Rieske_RO_Alpha_PhDO_like"/>
    <property type="match status" value="1"/>
</dbReference>
<dbReference type="PANTHER" id="PTHR21266:SF59">
    <property type="entry name" value="BLR4922 PROTEIN"/>
    <property type="match status" value="1"/>
</dbReference>
<dbReference type="InterPro" id="IPR050584">
    <property type="entry name" value="Cholesterol_7-desaturase"/>
</dbReference>
<dbReference type="AlphaFoldDB" id="Q5YB96"/>
<keyword evidence="1" id="KW-0001">2Fe-2S</keyword>
<evidence type="ECO:0000256" key="2">
    <source>
        <dbReference type="ARBA" id="ARBA00022723"/>
    </source>
</evidence>